<evidence type="ECO:0000313" key="3">
    <source>
        <dbReference type="Proteomes" id="UP000722989"/>
    </source>
</evidence>
<dbReference type="Proteomes" id="UP000722989">
    <property type="component" value="Unassembled WGS sequence"/>
</dbReference>
<proteinExistence type="predicted"/>
<feature type="domain" description="DUF4365" evidence="1">
    <location>
        <begin position="15"/>
        <end position="111"/>
    </location>
</feature>
<evidence type="ECO:0000259" key="1">
    <source>
        <dbReference type="Pfam" id="PF14280"/>
    </source>
</evidence>
<dbReference type="InterPro" id="IPR025375">
    <property type="entry name" value="DUF4365"/>
</dbReference>
<dbReference type="Pfam" id="PF14280">
    <property type="entry name" value="DUF4365"/>
    <property type="match status" value="1"/>
</dbReference>
<keyword evidence="3" id="KW-1185">Reference proteome</keyword>
<organism evidence="2 3">
    <name type="scientific">Planosporangium thailandense</name>
    <dbReference type="NCBI Taxonomy" id="765197"/>
    <lineage>
        <taxon>Bacteria</taxon>
        <taxon>Bacillati</taxon>
        <taxon>Actinomycetota</taxon>
        <taxon>Actinomycetes</taxon>
        <taxon>Micromonosporales</taxon>
        <taxon>Micromonosporaceae</taxon>
        <taxon>Planosporangium</taxon>
    </lineage>
</organism>
<gene>
    <name evidence="2" type="ORF">HC031_30925</name>
</gene>
<evidence type="ECO:0000313" key="2">
    <source>
        <dbReference type="EMBL" id="NJC74095.1"/>
    </source>
</evidence>
<name>A0ABX0Y996_9ACTN</name>
<accession>A0ABX0Y996</accession>
<comment type="caution">
    <text evidence="2">The sequence shown here is derived from an EMBL/GenBank/DDBJ whole genome shotgun (WGS) entry which is preliminary data.</text>
</comment>
<reference evidence="2 3" key="1">
    <citation type="submission" date="2020-03" db="EMBL/GenBank/DDBJ databases">
        <title>WGS of the type strain of Planosporangium spp.</title>
        <authorList>
            <person name="Thawai C."/>
        </authorList>
    </citation>
    <scope>NUCLEOTIDE SEQUENCE [LARGE SCALE GENOMIC DNA]</scope>
    <source>
        <strain evidence="2 3">TBRC 5610</strain>
    </source>
</reference>
<dbReference type="RefSeq" id="WP_167929000.1">
    <property type="nucleotide sequence ID" value="NZ_JAATVY010000045.1"/>
</dbReference>
<dbReference type="EMBL" id="JAATVY010000045">
    <property type="protein sequence ID" value="NJC74095.1"/>
    <property type="molecule type" value="Genomic_DNA"/>
</dbReference>
<protein>
    <submittedName>
        <fullName evidence="2">DUF4365 domain-containing protein</fullName>
    </submittedName>
</protein>
<sequence length="351" mass="39023">MPKYPRDSKRQKTGRLATQLAGAFFERHGLIWRTGDGSTDFGIDGELEFADDSVAGLILKCQIKGVRRMGNKLTVPVKASTINYWSALPLPVMAILVDVAKEKIYWSVPSDPLPDTDKGSLVFTREACASSAPDAFLRAARNLAQWPAASSTLDQVEGFLHIWSQIAPDVGRLDPGYPVTPQDDAGIFLLYEHVSRLRCFLGLLEPTMLPMAYWRARSGRISVDVFDEYSTDLLDLVAGEIVAYLAPLYRDALKALSVHAHKAALIELHPRVAELLDSGMLEPSSIDDFFESPATSPIVHGGKYVYYGEADPFHPEVHIALDLHLKAIGVRRVRLSEFWLERVRKARKDHG</sequence>